<dbReference type="Proteomes" id="UP000193100">
    <property type="component" value="Chromosome"/>
</dbReference>
<dbReference type="Gene3D" id="1.25.40.10">
    <property type="entry name" value="Tetratricopeptide repeat domain"/>
    <property type="match status" value="2"/>
</dbReference>
<evidence type="ECO:0000256" key="1">
    <source>
        <dbReference type="ARBA" id="ARBA00022737"/>
    </source>
</evidence>
<sequence>MSWARSFQGWTRVGLLLAVVLVAGCASSPKTDPADVAEAERQAREAELTQDFSEAVALLRGGDTDNARNLFEQIHQADPERTGPLANLGIIALQEGNPDAAEGYFQQVLERDPQHSAALTHLGVMAREQGEFEHAETLYRQALEADPNHLPAMLNLAILLDIYLGRLEEALPLYEQYQSLAEEPNPRLKDWIFDVRNRL</sequence>
<accession>A0A1W6K8N6</accession>
<dbReference type="Pfam" id="PF13174">
    <property type="entry name" value="TPR_6"/>
    <property type="match status" value="1"/>
</dbReference>
<dbReference type="SUPFAM" id="SSF48452">
    <property type="entry name" value="TPR-like"/>
    <property type="match status" value="1"/>
</dbReference>
<proteinExistence type="predicted"/>
<protein>
    <submittedName>
        <fullName evidence="4">Cellulose synthase subunit BcsC</fullName>
    </submittedName>
</protein>
<organism evidence="4 5">
    <name type="scientific">Marinobacter salarius</name>
    <dbReference type="NCBI Taxonomy" id="1420917"/>
    <lineage>
        <taxon>Bacteria</taxon>
        <taxon>Pseudomonadati</taxon>
        <taxon>Pseudomonadota</taxon>
        <taxon>Gammaproteobacteria</taxon>
        <taxon>Pseudomonadales</taxon>
        <taxon>Marinobacteraceae</taxon>
        <taxon>Marinobacter</taxon>
    </lineage>
</organism>
<gene>
    <name evidence="4" type="ORF">MARSALSMR5_01725</name>
</gene>
<dbReference type="RefSeq" id="WP_227517900.1">
    <property type="nucleotide sequence ID" value="NZ_CP020931.1"/>
</dbReference>
<evidence type="ECO:0000313" key="5">
    <source>
        <dbReference type="Proteomes" id="UP000193100"/>
    </source>
</evidence>
<keyword evidence="1" id="KW-0677">Repeat</keyword>
<keyword evidence="2 3" id="KW-0802">TPR repeat</keyword>
<dbReference type="SMART" id="SM00028">
    <property type="entry name" value="TPR"/>
    <property type="match status" value="2"/>
</dbReference>
<dbReference type="GeneID" id="77255691"/>
<dbReference type="PROSITE" id="PS50293">
    <property type="entry name" value="TPR_REGION"/>
    <property type="match status" value="1"/>
</dbReference>
<dbReference type="EMBL" id="CP020931">
    <property type="protein sequence ID" value="ARM83806.1"/>
    <property type="molecule type" value="Genomic_DNA"/>
</dbReference>
<evidence type="ECO:0000256" key="2">
    <source>
        <dbReference type="ARBA" id="ARBA00022803"/>
    </source>
</evidence>
<dbReference type="Pfam" id="PF13432">
    <property type="entry name" value="TPR_16"/>
    <property type="match status" value="1"/>
</dbReference>
<dbReference type="InterPro" id="IPR011990">
    <property type="entry name" value="TPR-like_helical_dom_sf"/>
</dbReference>
<dbReference type="InterPro" id="IPR051685">
    <property type="entry name" value="Ycf3/AcsC/BcsC/TPR_MFPF"/>
</dbReference>
<feature type="repeat" description="TPR" evidence="3">
    <location>
        <begin position="116"/>
        <end position="149"/>
    </location>
</feature>
<feature type="repeat" description="TPR" evidence="3">
    <location>
        <begin position="82"/>
        <end position="115"/>
    </location>
</feature>
<dbReference type="PANTHER" id="PTHR44943:SF8">
    <property type="entry name" value="TPR REPEAT-CONTAINING PROTEIN MJ0263"/>
    <property type="match status" value="1"/>
</dbReference>
<dbReference type="InterPro" id="IPR019734">
    <property type="entry name" value="TPR_rpt"/>
</dbReference>
<name>A0A1W6K8N6_9GAMM</name>
<dbReference type="PROSITE" id="PS50005">
    <property type="entry name" value="TPR"/>
    <property type="match status" value="2"/>
</dbReference>
<dbReference type="AlphaFoldDB" id="A0A1W6K8N6"/>
<dbReference type="PANTHER" id="PTHR44943">
    <property type="entry name" value="CELLULOSE SYNTHASE OPERON PROTEIN C"/>
    <property type="match status" value="1"/>
</dbReference>
<evidence type="ECO:0000256" key="3">
    <source>
        <dbReference type="PROSITE-ProRule" id="PRU00339"/>
    </source>
</evidence>
<evidence type="ECO:0000313" key="4">
    <source>
        <dbReference type="EMBL" id="ARM83806.1"/>
    </source>
</evidence>
<reference evidence="4 5" key="1">
    <citation type="submission" date="2017-04" db="EMBL/GenBank/DDBJ databases">
        <title>Genome Sequence of Marinobacter salarius strain SMR5 Isolated from a culture of the Diatom Skeletonema marinoi.</title>
        <authorList>
            <person name="Topel M."/>
            <person name="Pinder M.I.M."/>
            <person name="Johansson O.N."/>
            <person name="Kourtchenko O."/>
            <person name="Godhe A."/>
            <person name="Clarke A.K."/>
        </authorList>
    </citation>
    <scope>NUCLEOTIDE SEQUENCE [LARGE SCALE GENOMIC DNA]</scope>
    <source>
        <strain evidence="4 5">SMR5</strain>
    </source>
</reference>
<dbReference type="PROSITE" id="PS51257">
    <property type="entry name" value="PROKAR_LIPOPROTEIN"/>
    <property type="match status" value="1"/>
</dbReference>